<dbReference type="InterPro" id="IPR029039">
    <property type="entry name" value="Flavoprotein-like_sf"/>
</dbReference>
<dbReference type="Gene3D" id="3.40.50.360">
    <property type="match status" value="1"/>
</dbReference>
<dbReference type="PROSITE" id="PS00198">
    <property type="entry name" value="4FE4S_FER_1"/>
    <property type="match status" value="1"/>
</dbReference>
<keyword evidence="3" id="KW-0411">Iron-sulfur</keyword>
<dbReference type="PANTHER" id="PTHR43122">
    <property type="entry name" value="FERREDOXIN SUBUNIT OF PYRUVATE:FLAVODOXIN OXIDOREDUCTASE-RELATED"/>
    <property type="match status" value="1"/>
</dbReference>
<protein>
    <submittedName>
        <fullName evidence="5">Ferredoxin</fullName>
    </submittedName>
</protein>
<dbReference type="Proteomes" id="UP000464754">
    <property type="component" value="Chromosome"/>
</dbReference>
<gene>
    <name evidence="5" type="primary">fesA</name>
    <name evidence="5" type="ORF">Aargi30884_24670</name>
</gene>
<keyword evidence="2" id="KW-0408">Iron</keyword>
<dbReference type="EMBL" id="AP019695">
    <property type="protein sequence ID" value="BBK23564.1"/>
    <property type="molecule type" value="Genomic_DNA"/>
</dbReference>
<dbReference type="GO" id="GO:0051536">
    <property type="term" value="F:iron-sulfur cluster binding"/>
    <property type="evidence" value="ECO:0007669"/>
    <property type="project" value="UniProtKB-KW"/>
</dbReference>
<dbReference type="NCBIfam" id="NF038196">
    <property type="entry name" value="ferrodoxin_EFR1"/>
    <property type="match status" value="1"/>
</dbReference>
<evidence type="ECO:0000256" key="1">
    <source>
        <dbReference type="ARBA" id="ARBA00022723"/>
    </source>
</evidence>
<evidence type="ECO:0000313" key="6">
    <source>
        <dbReference type="Proteomes" id="UP000464754"/>
    </source>
</evidence>
<name>A0A6N4TM50_9FIRM</name>
<evidence type="ECO:0000259" key="4">
    <source>
        <dbReference type="PROSITE" id="PS51379"/>
    </source>
</evidence>
<dbReference type="Gene3D" id="3.30.70.20">
    <property type="match status" value="1"/>
</dbReference>
<organism evidence="5 6">
    <name type="scientific">Amedibacterium intestinale</name>
    <dbReference type="NCBI Taxonomy" id="2583452"/>
    <lineage>
        <taxon>Bacteria</taxon>
        <taxon>Bacillati</taxon>
        <taxon>Bacillota</taxon>
        <taxon>Erysipelotrichia</taxon>
        <taxon>Erysipelotrichales</taxon>
        <taxon>Erysipelotrichaceae</taxon>
        <taxon>Amedibacterium</taxon>
    </lineage>
</organism>
<dbReference type="PROSITE" id="PS51379">
    <property type="entry name" value="4FE4S_FER_2"/>
    <property type="match status" value="2"/>
</dbReference>
<sequence>MKPKRIWKIWFSPTGGTKTIVSTIADTLSQQFQSPLESYDFTLLKNRHTFPELNENDLVIFGTSVIAGRVPNVLLPYLKTIKGNHSLAVPVVSFGNRNYDDALIELRNLLENASFQCIGAGAFISEHAFSTTLAKHRPDEEDIKTLKEFAYLLYQKIEGTEEFLHPVYVNGQTPLRPYYMPHDRNHNPINILKVKPVTSDACVQCGICANVCPMETISFKDARVCQGICIKCNACVKACPYHAKSFIDEGYLYHKEELEIEYANRKQPEYFL</sequence>
<dbReference type="InterPro" id="IPR017896">
    <property type="entry name" value="4Fe4S_Fe-S-bd"/>
</dbReference>
<keyword evidence="1" id="KW-0479">Metal-binding</keyword>
<feature type="domain" description="4Fe-4S ferredoxin-type" evidence="4">
    <location>
        <begin position="229"/>
        <end position="249"/>
    </location>
</feature>
<dbReference type="InterPro" id="IPR047964">
    <property type="entry name" value="EFR1-like"/>
</dbReference>
<evidence type="ECO:0000256" key="3">
    <source>
        <dbReference type="ARBA" id="ARBA00023014"/>
    </source>
</evidence>
<evidence type="ECO:0000313" key="5">
    <source>
        <dbReference type="EMBL" id="BBK23564.1"/>
    </source>
</evidence>
<reference evidence="6" key="1">
    <citation type="submission" date="2019-05" db="EMBL/GenBank/DDBJ databases">
        <title>Complete genome sequencing of Absiella argi strain JCM 30884.</title>
        <authorList>
            <person name="Sakamoto M."/>
            <person name="Murakami T."/>
            <person name="Mori H."/>
        </authorList>
    </citation>
    <scope>NUCLEOTIDE SEQUENCE [LARGE SCALE GENOMIC DNA]</scope>
    <source>
        <strain evidence="6">JCM 30884</strain>
    </source>
</reference>
<dbReference type="InterPro" id="IPR017900">
    <property type="entry name" value="4Fe4S_Fe_S_CS"/>
</dbReference>
<dbReference type="GO" id="GO:0046872">
    <property type="term" value="F:metal ion binding"/>
    <property type="evidence" value="ECO:0007669"/>
    <property type="project" value="UniProtKB-KW"/>
</dbReference>
<proteinExistence type="predicted"/>
<keyword evidence="6" id="KW-1185">Reference proteome</keyword>
<dbReference type="SUPFAM" id="SSF52218">
    <property type="entry name" value="Flavoproteins"/>
    <property type="match status" value="1"/>
</dbReference>
<dbReference type="RefSeq" id="WP_163052371.1">
    <property type="nucleotide sequence ID" value="NZ_AP019695.1"/>
</dbReference>
<dbReference type="Pfam" id="PF00037">
    <property type="entry name" value="Fer4"/>
    <property type="match status" value="2"/>
</dbReference>
<evidence type="ECO:0000256" key="2">
    <source>
        <dbReference type="ARBA" id="ARBA00023004"/>
    </source>
</evidence>
<dbReference type="PANTHER" id="PTHR43122:SF1">
    <property type="entry name" value="IRON-SULFUR-BINDING PROTEIN"/>
    <property type="match status" value="1"/>
</dbReference>
<accession>A0A6N4TM50</accession>
<feature type="domain" description="4Fe-4S ferredoxin-type" evidence="4">
    <location>
        <begin position="193"/>
        <end position="222"/>
    </location>
</feature>
<dbReference type="AlphaFoldDB" id="A0A6N4TM50"/>
<dbReference type="KEGG" id="aarg:Aargi30884_24670"/>
<dbReference type="SUPFAM" id="SSF54862">
    <property type="entry name" value="4Fe-4S ferredoxins"/>
    <property type="match status" value="1"/>
</dbReference>